<sequence>MEEESQSSPKSPDSPDTQTIVITPSELQKMGFAKELESVIEAQTHKTETEIIAPAKPVDDKQVVTIDPKIMKSKLCTLLNHTPLVMQVKDINWLPSERKSPILLNSISKIPAMVQSAVCLSPSPTNAPIVIDDLPLNETKAKLKIVSDEKLNISASEIENMLNRGKLLKSDEKISSPLQKLNAEEKLDLETEKDKNVPKEPFTKCIISSTRPSISASSANISEVVSAAAPVTFSKKSTVFSMRSCNLLPTTSSTVTSAASSTIISAAPSTVTSAVSINGSSKAASTDDKILKKECLKRIQAKLYENLKKVMEEVESRPIKDRASFSIKAVTSTIEEVPTRKSAATAKPVLEKCKENKPCYMNKYRERKLSQEACETRTCNDDVIEIDSKPSSPANVIKGPTINIVDGTDTDTMSIEPEQLVKEDTRQNELVKIYPRKVGRPRKQSNLQNEKNNLEGLELPGKGTLQNELDENDAKKDKQQPQAGGPLKKCIAKRFSESVKQSNILSNDNPPTSQEQKIPRKRGRPRKNDVKKIDNEAIEVEANLKTGTETERKRDSPLSNELKEIQESTTYADPPTRRRRGRPPKKRPAESTENERQAFSNIKKEEIVGDIKESSSTVDLQTECKIAKKRGRKSKAELEAMRRESEQRLSGTYTPSKTSGRKRKVIDYSILNGDDSEDDEPEIKVKKEDLDTKKTSQCYTYTRRSDKTNKDEYGSSPRNDKGTVKIDIDDDGVTSSEKEINSDDLKDDTVQYKMTTEEIVNEEQENEKTDVNPNAAQVKCAICKSSVDEELWFEHKRKIHNDLAWNSSEEPLNLDDTTVVEEILNSVLKEEGILKCSLCENKSDTAEHFVQHKKNCSINLNLSVSPGTSQRKYKKRKPGGSADVVDSLISNFTFNKSVELEENSENDNVKPTNLVELKNDQVQCAVCMIVMSKMKWFLHKQNMHNNLAWRTSDQPLDLNDPTLVMKILKDLCVKRKCLRCDVCGMNRKSVVGFISHRSQCEKSVDEIDVLRVKCHLCDRRMLPISLPRHIVLSHQSESPETIMLNDHNNEVVASSSKGPSASGKRKAAYK</sequence>
<dbReference type="SMART" id="SM00384">
    <property type="entry name" value="AT_hook"/>
    <property type="match status" value="4"/>
</dbReference>
<gene>
    <name evidence="2" type="ORF">AMK59_8008</name>
</gene>
<feature type="region of interest" description="Disordered" evidence="1">
    <location>
        <begin position="500"/>
        <end position="661"/>
    </location>
</feature>
<comment type="caution">
    <text evidence="2">The sequence shown here is derived from an EMBL/GenBank/DDBJ whole genome shotgun (WGS) entry which is preliminary data.</text>
</comment>
<feature type="compositionally biased region" description="Basic and acidic residues" evidence="1">
    <location>
        <begin position="587"/>
        <end position="613"/>
    </location>
</feature>
<evidence type="ECO:0000256" key="1">
    <source>
        <dbReference type="SAM" id="MobiDB-lite"/>
    </source>
</evidence>
<dbReference type="OrthoDB" id="4703at2759"/>
<feature type="region of interest" description="Disordered" evidence="1">
    <location>
        <begin position="432"/>
        <end position="467"/>
    </location>
</feature>
<dbReference type="AlphaFoldDB" id="A0A0T6AX64"/>
<feature type="compositionally biased region" description="Basic and acidic residues" evidence="1">
    <location>
        <begin position="548"/>
        <end position="566"/>
    </location>
</feature>
<feature type="region of interest" description="Disordered" evidence="1">
    <location>
        <begin position="390"/>
        <end position="411"/>
    </location>
</feature>
<feature type="region of interest" description="Disordered" evidence="1">
    <location>
        <begin position="1051"/>
        <end position="1070"/>
    </location>
</feature>
<proteinExistence type="predicted"/>
<feature type="compositionally biased region" description="Basic and acidic residues" evidence="1">
    <location>
        <begin position="526"/>
        <end position="535"/>
    </location>
</feature>
<feature type="compositionally biased region" description="Basic residues" evidence="1">
    <location>
        <begin position="577"/>
        <end position="586"/>
    </location>
</feature>
<dbReference type="EMBL" id="LJIG01022587">
    <property type="protein sequence ID" value="KRT79779.1"/>
    <property type="molecule type" value="Genomic_DNA"/>
</dbReference>
<accession>A0A0T6AX64</accession>
<organism evidence="2 3">
    <name type="scientific">Oryctes borbonicus</name>
    <dbReference type="NCBI Taxonomy" id="1629725"/>
    <lineage>
        <taxon>Eukaryota</taxon>
        <taxon>Metazoa</taxon>
        <taxon>Ecdysozoa</taxon>
        <taxon>Arthropoda</taxon>
        <taxon>Hexapoda</taxon>
        <taxon>Insecta</taxon>
        <taxon>Pterygota</taxon>
        <taxon>Neoptera</taxon>
        <taxon>Endopterygota</taxon>
        <taxon>Coleoptera</taxon>
        <taxon>Polyphaga</taxon>
        <taxon>Scarabaeiformia</taxon>
        <taxon>Scarabaeidae</taxon>
        <taxon>Dynastinae</taxon>
        <taxon>Oryctes</taxon>
    </lineage>
</organism>
<evidence type="ECO:0000313" key="2">
    <source>
        <dbReference type="EMBL" id="KRT79779.1"/>
    </source>
</evidence>
<feature type="compositionally biased region" description="Basic and acidic residues" evidence="1">
    <location>
        <begin position="703"/>
        <end position="727"/>
    </location>
</feature>
<name>A0A0T6AX64_9SCAR</name>
<feature type="compositionally biased region" description="Polar residues" evidence="1">
    <location>
        <begin position="500"/>
        <end position="516"/>
    </location>
</feature>
<feature type="compositionally biased region" description="Low complexity" evidence="1">
    <location>
        <begin position="1"/>
        <end position="19"/>
    </location>
</feature>
<feature type="compositionally biased region" description="Basic residues" evidence="1">
    <location>
        <begin position="434"/>
        <end position="443"/>
    </location>
</feature>
<feature type="compositionally biased region" description="Low complexity" evidence="1">
    <location>
        <begin position="1053"/>
        <end position="1062"/>
    </location>
</feature>
<dbReference type="GO" id="GO:0003677">
    <property type="term" value="F:DNA binding"/>
    <property type="evidence" value="ECO:0007669"/>
    <property type="project" value="InterPro"/>
</dbReference>
<dbReference type="PRINTS" id="PR00929">
    <property type="entry name" value="ATHOOK"/>
</dbReference>
<dbReference type="Proteomes" id="UP000051574">
    <property type="component" value="Unassembled WGS sequence"/>
</dbReference>
<feature type="region of interest" description="Disordered" evidence="1">
    <location>
        <begin position="1"/>
        <end position="20"/>
    </location>
</feature>
<feature type="compositionally biased region" description="Basic and acidic residues" evidence="1">
    <location>
        <begin position="634"/>
        <end position="647"/>
    </location>
</feature>
<feature type="compositionally biased region" description="Polar residues" evidence="1">
    <location>
        <begin position="648"/>
        <end position="658"/>
    </location>
</feature>
<dbReference type="InterPro" id="IPR017956">
    <property type="entry name" value="AT_hook_DNA-bd_motif"/>
</dbReference>
<reference evidence="2 3" key="1">
    <citation type="submission" date="2015-09" db="EMBL/GenBank/DDBJ databases">
        <title>Draft genome of the scarab beetle Oryctes borbonicus.</title>
        <authorList>
            <person name="Meyer J.M."/>
            <person name="Markov G.V."/>
            <person name="Baskaran P."/>
            <person name="Herrmann M."/>
            <person name="Sommer R.J."/>
            <person name="Roedelsperger C."/>
        </authorList>
    </citation>
    <scope>NUCLEOTIDE SEQUENCE [LARGE SCALE GENOMIC DNA]</scope>
    <source>
        <strain evidence="2">OB123</strain>
        <tissue evidence="2">Whole animal</tissue>
    </source>
</reference>
<feature type="region of interest" description="Disordered" evidence="1">
    <location>
        <begin position="701"/>
        <end position="742"/>
    </location>
</feature>
<protein>
    <submittedName>
        <fullName evidence="2">Uncharacterized protein</fullName>
    </submittedName>
</protein>
<keyword evidence="3" id="KW-1185">Reference proteome</keyword>
<evidence type="ECO:0000313" key="3">
    <source>
        <dbReference type="Proteomes" id="UP000051574"/>
    </source>
</evidence>